<keyword evidence="3" id="KW-1185">Reference proteome</keyword>
<feature type="compositionally biased region" description="Basic and acidic residues" evidence="1">
    <location>
        <begin position="157"/>
        <end position="174"/>
    </location>
</feature>
<accession>A0A4C1V0G6</accession>
<proteinExistence type="predicted"/>
<comment type="caution">
    <text evidence="2">The sequence shown here is derived from an EMBL/GenBank/DDBJ whole genome shotgun (WGS) entry which is preliminary data.</text>
</comment>
<feature type="compositionally biased region" description="Polar residues" evidence="1">
    <location>
        <begin position="147"/>
        <end position="156"/>
    </location>
</feature>
<evidence type="ECO:0000313" key="2">
    <source>
        <dbReference type="EMBL" id="GBP31757.1"/>
    </source>
</evidence>
<gene>
    <name evidence="2" type="ORF">EVAR_4996_1</name>
</gene>
<feature type="region of interest" description="Disordered" evidence="1">
    <location>
        <begin position="133"/>
        <end position="218"/>
    </location>
</feature>
<name>A0A4C1V0G6_EUMVA</name>
<dbReference type="EMBL" id="BGZK01000250">
    <property type="protein sequence ID" value="GBP31757.1"/>
    <property type="molecule type" value="Genomic_DNA"/>
</dbReference>
<evidence type="ECO:0000313" key="3">
    <source>
        <dbReference type="Proteomes" id="UP000299102"/>
    </source>
</evidence>
<evidence type="ECO:0000256" key="1">
    <source>
        <dbReference type="SAM" id="MobiDB-lite"/>
    </source>
</evidence>
<reference evidence="2 3" key="1">
    <citation type="journal article" date="2019" name="Commun. Biol.">
        <title>The bagworm genome reveals a unique fibroin gene that provides high tensile strength.</title>
        <authorList>
            <person name="Kono N."/>
            <person name="Nakamura H."/>
            <person name="Ohtoshi R."/>
            <person name="Tomita M."/>
            <person name="Numata K."/>
            <person name="Arakawa K."/>
        </authorList>
    </citation>
    <scope>NUCLEOTIDE SEQUENCE [LARGE SCALE GENOMIC DNA]</scope>
</reference>
<dbReference type="AlphaFoldDB" id="A0A4C1V0G6"/>
<organism evidence="2 3">
    <name type="scientific">Eumeta variegata</name>
    <name type="common">Bagworm moth</name>
    <name type="synonym">Eumeta japonica</name>
    <dbReference type="NCBI Taxonomy" id="151549"/>
    <lineage>
        <taxon>Eukaryota</taxon>
        <taxon>Metazoa</taxon>
        <taxon>Ecdysozoa</taxon>
        <taxon>Arthropoda</taxon>
        <taxon>Hexapoda</taxon>
        <taxon>Insecta</taxon>
        <taxon>Pterygota</taxon>
        <taxon>Neoptera</taxon>
        <taxon>Endopterygota</taxon>
        <taxon>Lepidoptera</taxon>
        <taxon>Glossata</taxon>
        <taxon>Ditrysia</taxon>
        <taxon>Tineoidea</taxon>
        <taxon>Psychidae</taxon>
        <taxon>Oiketicinae</taxon>
        <taxon>Eumeta</taxon>
    </lineage>
</organism>
<sequence>MCIHIVKCSVTNAKHRQNVARRGPAGGAGAAGSRFGGSTASLCSFLSPHYLSCRAAARGFLFAGGVPAARAGLPAPNLNQFWFAFGNTSISWNHIGHGASLIMFIRFLANATEPVHNEDCIYFPCAVSERHRSVNGRSESGPEPITITKNGAATSADTREWRSRPSVREPEVSYRVRGPPPPAAGPPNGSLCVYPSGQRSARRRLGQEPHGLHQKKRRSDYCISIPTARLGL</sequence>
<dbReference type="Proteomes" id="UP000299102">
    <property type="component" value="Unassembled WGS sequence"/>
</dbReference>
<protein>
    <submittedName>
        <fullName evidence="2">Uncharacterized protein</fullName>
    </submittedName>
</protein>